<dbReference type="GO" id="GO:0015627">
    <property type="term" value="C:type II protein secretion system complex"/>
    <property type="evidence" value="ECO:0007669"/>
    <property type="project" value="InterPro"/>
</dbReference>
<dbReference type="EMBL" id="NFZW01000001">
    <property type="protein sequence ID" value="RFA39307.1"/>
    <property type="molecule type" value="Genomic_DNA"/>
</dbReference>
<evidence type="ECO:0000256" key="10">
    <source>
        <dbReference type="ARBA" id="ARBA00030772"/>
    </source>
</evidence>
<comment type="similarity">
    <text evidence="2">Belongs to the GSP N family.</text>
</comment>
<sequence>MKLTKRALLLGTLGLASYLLFLAITFPASQAYTLFGDRLPVQAYGLSGSIWSGQAAVATIEGQRLEAVQWKLRPSHLLTGRLASDVQARLPNGSVSGYVNVSGNSLRARDLRLDMPVDQLLNMADVTLPARIGGRFDISMRSLRIENERLTEADGMLTWHQATLNLGRPLQMGSLNLRLEPGEDGMINGTLISQGGPIDLSGDLRIRPDGDFDLEMTVRALEGAEDAIGPAMGLLGIPADGTPVRSRLSGNLDGTNIQLTEL</sequence>
<evidence type="ECO:0000256" key="4">
    <source>
        <dbReference type="ARBA" id="ARBA00022448"/>
    </source>
</evidence>
<dbReference type="GO" id="GO:0005886">
    <property type="term" value="C:plasma membrane"/>
    <property type="evidence" value="ECO:0007669"/>
    <property type="project" value="UniProtKB-SubCell"/>
</dbReference>
<dbReference type="Proteomes" id="UP000256763">
    <property type="component" value="Unassembled WGS sequence"/>
</dbReference>
<protein>
    <recommendedName>
        <fullName evidence="3">Type II secretion system protein N</fullName>
    </recommendedName>
    <alternativeName>
        <fullName evidence="10">General secretion pathway protein N</fullName>
    </alternativeName>
</protein>
<evidence type="ECO:0000256" key="8">
    <source>
        <dbReference type="ARBA" id="ARBA00022927"/>
    </source>
</evidence>
<organism evidence="11 12">
    <name type="scientific">Alkalilimnicola ehrlichii</name>
    <dbReference type="NCBI Taxonomy" id="351052"/>
    <lineage>
        <taxon>Bacteria</taxon>
        <taxon>Pseudomonadati</taxon>
        <taxon>Pseudomonadota</taxon>
        <taxon>Gammaproteobacteria</taxon>
        <taxon>Chromatiales</taxon>
        <taxon>Ectothiorhodospiraceae</taxon>
        <taxon>Alkalilimnicola</taxon>
    </lineage>
</organism>
<comment type="caution">
    <text evidence="11">The sequence shown here is derived from an EMBL/GenBank/DDBJ whole genome shotgun (WGS) entry which is preliminary data.</text>
</comment>
<evidence type="ECO:0000256" key="1">
    <source>
        <dbReference type="ARBA" id="ARBA00004533"/>
    </source>
</evidence>
<dbReference type="InterPro" id="IPR022792">
    <property type="entry name" value="T2SS_protein-GspN"/>
</dbReference>
<dbReference type="OrthoDB" id="6118198at2"/>
<evidence type="ECO:0000256" key="9">
    <source>
        <dbReference type="ARBA" id="ARBA00023136"/>
    </source>
</evidence>
<keyword evidence="4" id="KW-0813">Transport</keyword>
<evidence type="ECO:0000256" key="3">
    <source>
        <dbReference type="ARBA" id="ARBA00021563"/>
    </source>
</evidence>
<reference evidence="12" key="1">
    <citation type="submission" date="2017-05" db="EMBL/GenBank/DDBJ databases">
        <authorList>
            <person name="Sharma S."/>
            <person name="Sidhu C."/>
            <person name="Pinnaka A.K."/>
        </authorList>
    </citation>
    <scope>NUCLEOTIDE SEQUENCE [LARGE SCALE GENOMIC DNA]</scope>
    <source>
        <strain evidence="12">AK93</strain>
    </source>
</reference>
<dbReference type="Pfam" id="PF01203">
    <property type="entry name" value="T2SSN"/>
    <property type="match status" value="1"/>
</dbReference>
<evidence type="ECO:0000256" key="7">
    <source>
        <dbReference type="ARBA" id="ARBA00022692"/>
    </source>
</evidence>
<keyword evidence="6" id="KW-0997">Cell inner membrane</keyword>
<evidence type="ECO:0000256" key="5">
    <source>
        <dbReference type="ARBA" id="ARBA00022475"/>
    </source>
</evidence>
<dbReference type="RefSeq" id="WP_116300738.1">
    <property type="nucleotide sequence ID" value="NZ_NFZV01000001.1"/>
</dbReference>
<dbReference type="AlphaFoldDB" id="A0A3E0X1E2"/>
<keyword evidence="7" id="KW-0812">Transmembrane</keyword>
<keyword evidence="9" id="KW-0472">Membrane</keyword>
<proteinExistence type="inferred from homology"/>
<name>A0A3E0X1E2_9GAMM</name>
<keyword evidence="8" id="KW-0653">Protein transport</keyword>
<evidence type="ECO:0000256" key="6">
    <source>
        <dbReference type="ARBA" id="ARBA00022519"/>
    </source>
</evidence>
<accession>A0A3E0X1E2</accession>
<dbReference type="GO" id="GO:0015628">
    <property type="term" value="P:protein secretion by the type II secretion system"/>
    <property type="evidence" value="ECO:0007669"/>
    <property type="project" value="InterPro"/>
</dbReference>
<evidence type="ECO:0000256" key="2">
    <source>
        <dbReference type="ARBA" id="ARBA00007208"/>
    </source>
</evidence>
<evidence type="ECO:0000313" key="11">
    <source>
        <dbReference type="EMBL" id="RFA39307.1"/>
    </source>
</evidence>
<comment type="subcellular location">
    <subcellularLocation>
        <location evidence="1">Cell inner membrane</location>
    </subcellularLocation>
</comment>
<keyword evidence="12" id="KW-1185">Reference proteome</keyword>
<gene>
    <name evidence="11" type="ORF">CAL65_00330</name>
</gene>
<evidence type="ECO:0000313" key="12">
    <source>
        <dbReference type="Proteomes" id="UP000256763"/>
    </source>
</evidence>
<keyword evidence="5" id="KW-1003">Cell membrane</keyword>